<keyword evidence="2" id="KW-0472">Membrane</keyword>
<dbReference type="AlphaFoldDB" id="A0A6B0YR22"/>
<feature type="transmembrane region" description="Helical" evidence="2">
    <location>
        <begin position="716"/>
        <end position="734"/>
    </location>
</feature>
<keyword evidence="2" id="KW-0812">Transmembrane</keyword>
<name>A0A6B0YR22_9CHLR</name>
<evidence type="ECO:0000313" key="3">
    <source>
        <dbReference type="EMBL" id="MXY92671.1"/>
    </source>
</evidence>
<reference evidence="3" key="1">
    <citation type="submission" date="2019-09" db="EMBL/GenBank/DDBJ databases">
        <title>Characterisation of the sponge microbiome using genome-centric metagenomics.</title>
        <authorList>
            <person name="Engelberts J.P."/>
            <person name="Robbins S.J."/>
            <person name="De Goeij J.M."/>
            <person name="Aranda M."/>
            <person name="Bell S.C."/>
            <person name="Webster N.S."/>
        </authorList>
    </citation>
    <scope>NUCLEOTIDE SEQUENCE</scope>
    <source>
        <strain evidence="3">SB0664_bin_27</strain>
    </source>
</reference>
<feature type="transmembrane region" description="Helical" evidence="2">
    <location>
        <begin position="649"/>
        <end position="673"/>
    </location>
</feature>
<sequence>MIPGATRSRAAILCLGGWGLQTMLHLAPRLHSAQEQRNATGADGPDLTRITRFAALLPSDQLNHQDEISLNLFTLRDNRLPPFYLERLLTELMRSPPPAVPELPQTTNHWRRATSQRRASLLLASAADTLHPLQWQDATSSPYPPGSVGDSPTAAKPSRRGLPWPFRRSNKDADTGGVPGSAESPPASPTAPPDTPTRRHAFRAAINEGGSIAHLVASNIIDPIRADTLVPGDPFVQTTLYVIAPLYEPLTSALIWPTIAHQLNYLGQRHIAQVVGIFAAGSYATDTNRTIEDASCYAALAELEAFTGLRRANLKQVISSIRKGSKARGTLPDEWLGRPLFDRIYLVDREKSNQGLARNSYELSVLVGNTLQALIAADGAAYIDEQVGIDLRNASERPYSLLGAAADHVPLDYIFRAAQQHEGKRLVREQVLLQPGSADGSTAAGSPSTGTATHLEPLASLQQLGATSHQALNRLIGQMPDLFNELNPETIQDLAVHSGYVLPSATARKLRGLNPVRWQAAFDNQFQSVMAQSDEDFGAGALDTAWGLAALDEDGIPVDPTDKRFLPAVEQQMRAHLLSLIGSEPSGLLHARRQLHQWLFELEQERLWPSLATGDAAAFTPADANRVERQLELRDWRNRYRRTLADKPSLFGSLTRVLGLLSGIVLLTLLYLFSSGLVGSADDIVTVQNDPSVLTQLMTGASLDAVVDFIGNEANAATFIGLMIGAFLGAITSYRRRAQRVQKLRRERVNLACSELTARLQDSVWRGMGRVHDRLEQMLNQMDNVLEQTCRSLQDWSVSEKMPPLPPEDAITSHLYRPHLSQNMWERCLAFMRGRQDVDAGIQAAGPPHSAASGNRGGEGRLRVIWTAPQRLERLAAQFTGQEVSSRPLTDILASYVRECAQAAVGESQTSLPEQEPGGGRAALDSETEMAHKAFVRSLAQEYNLEHLLWRDTTSAEGFASLYPDGEFTPISTATLRYLETMWNAAKPSANYDVSDRLAAHGLPVEFAAVSGAPDSDLTEDVLQSLRIPRLLTGNPFQIAFVRTLHGLELRDLGSMTRYLTELGRMDSASRQQILLTDAIHAEMYNQQDPRSSRSAWS</sequence>
<organism evidence="3">
    <name type="scientific">Caldilineaceae bacterium SB0664_bin_27</name>
    <dbReference type="NCBI Taxonomy" id="2605260"/>
    <lineage>
        <taxon>Bacteria</taxon>
        <taxon>Bacillati</taxon>
        <taxon>Chloroflexota</taxon>
        <taxon>Caldilineae</taxon>
        <taxon>Caldilineales</taxon>
        <taxon>Caldilineaceae</taxon>
    </lineage>
</organism>
<evidence type="ECO:0000256" key="1">
    <source>
        <dbReference type="SAM" id="MobiDB-lite"/>
    </source>
</evidence>
<protein>
    <submittedName>
        <fullName evidence="3">Uncharacterized protein</fullName>
    </submittedName>
</protein>
<feature type="compositionally biased region" description="Pro residues" evidence="1">
    <location>
        <begin position="186"/>
        <end position="195"/>
    </location>
</feature>
<comment type="caution">
    <text evidence="3">The sequence shown here is derived from an EMBL/GenBank/DDBJ whole genome shotgun (WGS) entry which is preliminary data.</text>
</comment>
<keyword evidence="2" id="KW-1133">Transmembrane helix</keyword>
<gene>
    <name evidence="3" type="ORF">F4Y42_04390</name>
</gene>
<feature type="region of interest" description="Disordered" evidence="1">
    <location>
        <begin position="135"/>
        <end position="197"/>
    </location>
</feature>
<evidence type="ECO:0000256" key="2">
    <source>
        <dbReference type="SAM" id="Phobius"/>
    </source>
</evidence>
<proteinExistence type="predicted"/>
<accession>A0A6B0YR22</accession>
<dbReference type="EMBL" id="VXRG01000039">
    <property type="protein sequence ID" value="MXY92671.1"/>
    <property type="molecule type" value="Genomic_DNA"/>
</dbReference>